<keyword evidence="5" id="KW-1185">Reference proteome</keyword>
<evidence type="ECO:0008006" key="6">
    <source>
        <dbReference type="Google" id="ProtNLM"/>
    </source>
</evidence>
<dbReference type="PANTHER" id="PTHR38046:SF1">
    <property type="entry name" value="CRYPTIC LOCI REGULATOR 2"/>
    <property type="match status" value="1"/>
</dbReference>
<dbReference type="InterPro" id="IPR038986">
    <property type="entry name" value="Clr2"/>
</dbReference>
<sequence>MAGVVIVPISDGSDGDASHQPDRTTHKLVDPPTLYLEKIGTLWMAHLGKAHAGVRYKLDRLPQGYSLYEKPRHNAPSHIDKWLYGHPNHKSFDSPNRFFPHFLYLMEHGGDNMGCLCTVCQTKGGGRIPRLSSGSAKSPPANVAKPRGRPQKLGPDVNSSRVDDEGTPDVYRNLIDKLKRTTILDEAIKETMSLDWRTEQKLLPKAITRMSDQAAWIPRVGELVLFVRKIPQGEEIRRGRDTGQFARYKSETEDLIGPILWEAGVVGQPAAEALKLTDLVLETPKEYDVNYSGFRVEPLPDPNSQDKNESLRHKYLPLHHLRPFVFWKEFLQGIEEKDWHPTINHCRKVMRSFSLLGKHRFKGTWPSASIYCQGMYIGSELILVGDVVRLIPKPYEMECTDVMKITAIKLKLSNLDKAGDNDYDDKHPYNSVVHITGKGFTSMGDSQDIGWSAVKTEPATDVPDAMEGYDNWYAKHSANKQMEVPFSRVLGRCFEGDAMMLWLPETPDGSPLADDGSNIAANLSNGLIGIREAREFSTDNDKRIGVDKGESWFWGDTRTEVLDITSFNGADVGRRDTERDPSNWRKLIRVLEGVADAQERQELKQKTLDKRPLRGYLAHNSLVRSAFDDLSGQGESSATTRDNSPRKRSRSVARADDSDDEEVVEVSGKKSTEPMRKKLLSVFIDD</sequence>
<dbReference type="InterPro" id="IPR031915">
    <property type="entry name" value="Clr2_N"/>
</dbReference>
<evidence type="ECO:0000313" key="5">
    <source>
        <dbReference type="Proteomes" id="UP000799750"/>
    </source>
</evidence>
<feature type="domain" description="Cryptic loci regulator 2 N-terminal" evidence="3">
    <location>
        <begin position="56"/>
        <end position="120"/>
    </location>
</feature>
<dbReference type="PANTHER" id="PTHR38046">
    <property type="entry name" value="CRYPTIC LOCI REGULATOR 2"/>
    <property type="match status" value="1"/>
</dbReference>
<dbReference type="AlphaFoldDB" id="A0A6A6QWK5"/>
<evidence type="ECO:0000256" key="1">
    <source>
        <dbReference type="SAM" id="MobiDB-lite"/>
    </source>
</evidence>
<dbReference type="Proteomes" id="UP000799750">
    <property type="component" value="Unassembled WGS sequence"/>
</dbReference>
<dbReference type="InterPro" id="IPR018839">
    <property type="entry name" value="Tscrpt-silencing_Clr2_C"/>
</dbReference>
<feature type="domain" description="Cryptic loci regulator 2 C-terminal" evidence="2">
    <location>
        <begin position="371"/>
        <end position="495"/>
    </location>
</feature>
<dbReference type="GO" id="GO:0033553">
    <property type="term" value="C:rDNA heterochromatin"/>
    <property type="evidence" value="ECO:0007669"/>
    <property type="project" value="TreeGrafter"/>
</dbReference>
<evidence type="ECO:0000313" key="4">
    <source>
        <dbReference type="EMBL" id="KAF2496579.1"/>
    </source>
</evidence>
<dbReference type="GO" id="GO:0030466">
    <property type="term" value="P:silent mating-type cassette heterochromatin formation"/>
    <property type="evidence" value="ECO:0007669"/>
    <property type="project" value="TreeGrafter"/>
</dbReference>
<feature type="region of interest" description="Disordered" evidence="1">
    <location>
        <begin position="628"/>
        <end position="673"/>
    </location>
</feature>
<proteinExistence type="predicted"/>
<evidence type="ECO:0000259" key="2">
    <source>
        <dbReference type="Pfam" id="PF10383"/>
    </source>
</evidence>
<dbReference type="Pfam" id="PF10383">
    <property type="entry name" value="Clr2"/>
    <property type="match status" value="1"/>
</dbReference>
<name>A0A6A6QWK5_9PEZI</name>
<reference evidence="4" key="1">
    <citation type="journal article" date="2020" name="Stud. Mycol.">
        <title>101 Dothideomycetes genomes: a test case for predicting lifestyles and emergence of pathogens.</title>
        <authorList>
            <person name="Haridas S."/>
            <person name="Albert R."/>
            <person name="Binder M."/>
            <person name="Bloem J."/>
            <person name="Labutti K."/>
            <person name="Salamov A."/>
            <person name="Andreopoulos B."/>
            <person name="Baker S."/>
            <person name="Barry K."/>
            <person name="Bills G."/>
            <person name="Bluhm B."/>
            <person name="Cannon C."/>
            <person name="Castanera R."/>
            <person name="Culley D."/>
            <person name="Daum C."/>
            <person name="Ezra D."/>
            <person name="Gonzalez J."/>
            <person name="Henrissat B."/>
            <person name="Kuo A."/>
            <person name="Liang C."/>
            <person name="Lipzen A."/>
            <person name="Lutzoni F."/>
            <person name="Magnuson J."/>
            <person name="Mondo S."/>
            <person name="Nolan M."/>
            <person name="Ohm R."/>
            <person name="Pangilinan J."/>
            <person name="Park H.-J."/>
            <person name="Ramirez L."/>
            <person name="Alfaro M."/>
            <person name="Sun H."/>
            <person name="Tritt A."/>
            <person name="Yoshinaga Y."/>
            <person name="Zwiers L.-H."/>
            <person name="Turgeon B."/>
            <person name="Goodwin S."/>
            <person name="Spatafora J."/>
            <person name="Crous P."/>
            <person name="Grigoriev I."/>
        </authorList>
    </citation>
    <scope>NUCLEOTIDE SEQUENCE</scope>
    <source>
        <strain evidence="4">CBS 269.34</strain>
    </source>
</reference>
<accession>A0A6A6QWK5</accession>
<dbReference type="EMBL" id="MU004187">
    <property type="protein sequence ID" value="KAF2496579.1"/>
    <property type="molecule type" value="Genomic_DNA"/>
</dbReference>
<feature type="region of interest" description="Disordered" evidence="1">
    <location>
        <begin position="128"/>
        <end position="166"/>
    </location>
</feature>
<organism evidence="4 5">
    <name type="scientific">Lophium mytilinum</name>
    <dbReference type="NCBI Taxonomy" id="390894"/>
    <lineage>
        <taxon>Eukaryota</taxon>
        <taxon>Fungi</taxon>
        <taxon>Dikarya</taxon>
        <taxon>Ascomycota</taxon>
        <taxon>Pezizomycotina</taxon>
        <taxon>Dothideomycetes</taxon>
        <taxon>Pleosporomycetidae</taxon>
        <taxon>Mytilinidiales</taxon>
        <taxon>Mytilinidiaceae</taxon>
        <taxon>Lophium</taxon>
    </lineage>
</organism>
<dbReference type="GO" id="GO:0031934">
    <property type="term" value="C:mating-type region heterochromatin"/>
    <property type="evidence" value="ECO:0007669"/>
    <property type="project" value="TreeGrafter"/>
</dbReference>
<evidence type="ECO:0000259" key="3">
    <source>
        <dbReference type="Pfam" id="PF16761"/>
    </source>
</evidence>
<dbReference type="OrthoDB" id="438224at2759"/>
<feature type="compositionally biased region" description="Polar residues" evidence="1">
    <location>
        <begin position="633"/>
        <end position="642"/>
    </location>
</feature>
<gene>
    <name evidence="4" type="ORF">BU16DRAFT_559904</name>
</gene>
<protein>
    <recommendedName>
        <fullName evidence="6">Cryptic loci regulator 2 N-terminal domain-containing protein</fullName>
    </recommendedName>
</protein>
<dbReference type="Pfam" id="PF16761">
    <property type="entry name" value="Clr2_transil"/>
    <property type="match status" value="1"/>
</dbReference>
<dbReference type="GO" id="GO:0070824">
    <property type="term" value="C:SHREC complex"/>
    <property type="evidence" value="ECO:0007669"/>
    <property type="project" value="InterPro"/>
</dbReference>